<evidence type="ECO:0000313" key="2">
    <source>
        <dbReference type="EMBL" id="CCB50068.1"/>
    </source>
</evidence>
<dbReference type="Proteomes" id="UP000009183">
    <property type="component" value="Chromosome 2"/>
</dbReference>
<dbReference type="EMBL" id="FN595528">
    <property type="protein sequence ID" value="CCB50068.1"/>
    <property type="molecule type" value="Genomic_DNA"/>
</dbReference>
<dbReference type="InterPro" id="IPR056068">
    <property type="entry name" value="EMF2-like_DUF7651"/>
</dbReference>
<dbReference type="PaxDb" id="29760-VIT_02s0234g00030.t01"/>
<dbReference type="HOGENOM" id="CLU_2487982_0_0_1"/>
<evidence type="ECO:0000313" key="3">
    <source>
        <dbReference type="Proteomes" id="UP000009183"/>
    </source>
</evidence>
<feature type="domain" description="DUF7651" evidence="1">
    <location>
        <begin position="1"/>
        <end position="34"/>
    </location>
</feature>
<sequence length="87" mass="9628">MESLYSSLERSASLTLGNRAEMLSNVDMQSCFLEGGDGCGREGSWRGWQFGGKGWGVDNRSVVGAFGRRGGEWVGSWRFFPDKKGER</sequence>
<accession>F6HCX3</accession>
<reference evidence="3" key="1">
    <citation type="journal article" date="2007" name="Nature">
        <title>The grapevine genome sequence suggests ancestral hexaploidization in major angiosperm phyla.</title>
        <authorList>
            <consortium name="The French-Italian Public Consortium for Grapevine Genome Characterization."/>
            <person name="Jaillon O."/>
            <person name="Aury J.-M."/>
            <person name="Noel B."/>
            <person name="Policriti A."/>
            <person name="Clepet C."/>
            <person name="Casagrande A."/>
            <person name="Choisne N."/>
            <person name="Aubourg S."/>
            <person name="Vitulo N."/>
            <person name="Jubin C."/>
            <person name="Vezzi A."/>
            <person name="Legeai F."/>
            <person name="Hugueney P."/>
            <person name="Dasilva C."/>
            <person name="Horner D."/>
            <person name="Mica E."/>
            <person name="Jublot D."/>
            <person name="Poulain J."/>
            <person name="Bruyere C."/>
            <person name="Billault A."/>
            <person name="Segurens B."/>
            <person name="Gouyvenoux M."/>
            <person name="Ugarte E."/>
            <person name="Cattonaro F."/>
            <person name="Anthouard V."/>
            <person name="Vico V."/>
            <person name="Del Fabbro C."/>
            <person name="Alaux M."/>
            <person name="Di Gaspero G."/>
            <person name="Dumas V."/>
            <person name="Felice N."/>
            <person name="Paillard S."/>
            <person name="Juman I."/>
            <person name="Moroldo M."/>
            <person name="Scalabrin S."/>
            <person name="Canaguier A."/>
            <person name="Le Clainche I."/>
            <person name="Malacrida G."/>
            <person name="Durand E."/>
            <person name="Pesole G."/>
            <person name="Laucou V."/>
            <person name="Chatelet P."/>
            <person name="Merdinoglu D."/>
            <person name="Delledonne M."/>
            <person name="Pezzotti M."/>
            <person name="Lecharny A."/>
            <person name="Scarpelli C."/>
            <person name="Artiguenave F."/>
            <person name="Pe M.E."/>
            <person name="Valle G."/>
            <person name="Morgante M."/>
            <person name="Caboche M."/>
            <person name="Adam-Blondon A.-F."/>
            <person name="Weissenbach J."/>
            <person name="Quetier F."/>
            <person name="Wincker P."/>
        </authorList>
    </citation>
    <scope>NUCLEOTIDE SEQUENCE [LARGE SCALE GENOMIC DNA]</scope>
    <source>
        <strain evidence="3">cv. Pinot noir / PN40024</strain>
    </source>
</reference>
<protein>
    <recommendedName>
        <fullName evidence="1">DUF7651 domain-containing protein</fullName>
    </recommendedName>
</protein>
<dbReference type="AlphaFoldDB" id="F6HCX3"/>
<proteinExistence type="predicted"/>
<gene>
    <name evidence="2" type="ordered locus">VIT_02s0234g00030</name>
</gene>
<evidence type="ECO:0000259" key="1">
    <source>
        <dbReference type="Pfam" id="PF24663"/>
    </source>
</evidence>
<organism evidence="2 3">
    <name type="scientific">Vitis vinifera</name>
    <name type="common">Grape</name>
    <dbReference type="NCBI Taxonomy" id="29760"/>
    <lineage>
        <taxon>Eukaryota</taxon>
        <taxon>Viridiplantae</taxon>
        <taxon>Streptophyta</taxon>
        <taxon>Embryophyta</taxon>
        <taxon>Tracheophyta</taxon>
        <taxon>Spermatophyta</taxon>
        <taxon>Magnoliopsida</taxon>
        <taxon>eudicotyledons</taxon>
        <taxon>Gunneridae</taxon>
        <taxon>Pentapetalae</taxon>
        <taxon>rosids</taxon>
        <taxon>Vitales</taxon>
        <taxon>Vitaceae</taxon>
        <taxon>Viteae</taxon>
        <taxon>Vitis</taxon>
    </lineage>
</organism>
<dbReference type="InParanoid" id="F6HCX3"/>
<dbReference type="Pfam" id="PF24663">
    <property type="entry name" value="DUF7651"/>
    <property type="match status" value="1"/>
</dbReference>
<keyword evidence="3" id="KW-1185">Reference proteome</keyword>
<name>F6HCX3_VITVI</name>